<name>A0AAN6F3I9_9PEZI</name>
<proteinExistence type="predicted"/>
<sequence length="308" mass="33992">MKSKRTKSRVIVPAPENVNQVAKDAYDRGELGAEVYQELVRAGLRDMRELGVLEWTDTAAVHLELPSPPPPVEEYIEVPAPSLSHPHERPLMDDCQPEEGQAPMCVVEQALPEVEVAEEYSVDRGTGDMEVQGDRGEERIGKEECEAAVTEEEEEDWKGQGFLWCFGCGRVDVVRYGSKTLSDYFTGASTEVESGIVFVLCGSCRGATTRSWQAKAALEKSMVSSFQTLKLMPQMFEGSEVVQAAQAVAKAGVSIITSDGGVAYRDIDRIVKELRTEDRLASINLDMFRVGRRDRLIEYLRGGLVSPG</sequence>
<organism evidence="1 2">
    <name type="scientific">Friedmanniomyces endolithicus</name>
    <dbReference type="NCBI Taxonomy" id="329885"/>
    <lineage>
        <taxon>Eukaryota</taxon>
        <taxon>Fungi</taxon>
        <taxon>Dikarya</taxon>
        <taxon>Ascomycota</taxon>
        <taxon>Pezizomycotina</taxon>
        <taxon>Dothideomycetes</taxon>
        <taxon>Dothideomycetidae</taxon>
        <taxon>Mycosphaerellales</taxon>
        <taxon>Teratosphaeriaceae</taxon>
        <taxon>Friedmanniomyces</taxon>
    </lineage>
</organism>
<comment type="caution">
    <text evidence="1">The sequence shown here is derived from an EMBL/GenBank/DDBJ whole genome shotgun (WGS) entry which is preliminary data.</text>
</comment>
<dbReference type="Proteomes" id="UP001168146">
    <property type="component" value="Unassembled WGS sequence"/>
</dbReference>
<gene>
    <name evidence="1" type="ORF">LTR82_017810</name>
</gene>
<accession>A0AAN6F3I9</accession>
<dbReference type="AlphaFoldDB" id="A0AAN6F3I9"/>
<protein>
    <submittedName>
        <fullName evidence="1">Uncharacterized protein</fullName>
    </submittedName>
</protein>
<evidence type="ECO:0000313" key="1">
    <source>
        <dbReference type="EMBL" id="KAK0302611.1"/>
    </source>
</evidence>
<dbReference type="EMBL" id="JASUXU010000178">
    <property type="protein sequence ID" value="KAK0302611.1"/>
    <property type="molecule type" value="Genomic_DNA"/>
</dbReference>
<reference evidence="1" key="1">
    <citation type="submission" date="2021-12" db="EMBL/GenBank/DDBJ databases">
        <title>Black yeast isolated from Biological Soil Crust.</title>
        <authorList>
            <person name="Kurbessoian T."/>
        </authorList>
    </citation>
    <scope>NUCLEOTIDE SEQUENCE</scope>
    <source>
        <strain evidence="1">CCFEE 5208</strain>
    </source>
</reference>
<evidence type="ECO:0000313" key="2">
    <source>
        <dbReference type="Proteomes" id="UP001168146"/>
    </source>
</evidence>